<evidence type="ECO:0000256" key="1">
    <source>
        <dbReference type="ARBA" id="ARBA00004613"/>
    </source>
</evidence>
<reference evidence="6 7" key="1">
    <citation type="journal article" date="2010" name="Science">
        <title>Genomic comparison of the ants Camponotus floridanus and Harpegnathos saltator.</title>
        <authorList>
            <person name="Bonasio R."/>
            <person name="Zhang G."/>
            <person name="Ye C."/>
            <person name="Mutti N.S."/>
            <person name="Fang X."/>
            <person name="Qin N."/>
            <person name="Donahue G."/>
            <person name="Yang P."/>
            <person name="Li Q."/>
            <person name="Li C."/>
            <person name="Zhang P."/>
            <person name="Huang Z."/>
            <person name="Berger S.L."/>
            <person name="Reinberg D."/>
            <person name="Wang J."/>
            <person name="Liebig J."/>
        </authorList>
    </citation>
    <scope>NUCLEOTIDE SEQUENCE [LARGE SCALE GENOMIC DNA]</scope>
    <source>
        <strain evidence="6 7">R22 G/1</strain>
    </source>
</reference>
<feature type="signal peptide" evidence="5">
    <location>
        <begin position="1"/>
        <end position="19"/>
    </location>
</feature>
<gene>
    <name evidence="6" type="ORF">EAI_01715</name>
</gene>
<dbReference type="EMBL" id="GL445643">
    <property type="protein sequence ID" value="EFN89284.1"/>
    <property type="molecule type" value="Genomic_DNA"/>
</dbReference>
<name>E2B4V2_HARSA</name>
<protein>
    <submittedName>
        <fullName evidence="6">Protein yellow</fullName>
    </submittedName>
</protein>
<keyword evidence="4 5" id="KW-0732">Signal</keyword>
<dbReference type="STRING" id="610380.E2B4V2"/>
<sequence length="94" mass="10663">MLHLLSLVVSLAVATTGHTFNTVYSWKQVEYKLPNDSIQNEFIASGDYVPENNMLLGLAVWHKKMFVTMPRWKNGVLATVNSFSIACVSEIYPW</sequence>
<dbReference type="OrthoDB" id="7776143at2759"/>
<evidence type="ECO:0000256" key="3">
    <source>
        <dbReference type="ARBA" id="ARBA00022525"/>
    </source>
</evidence>
<feature type="chain" id="PRO_5003157952" evidence="5">
    <location>
        <begin position="20"/>
        <end position="94"/>
    </location>
</feature>
<evidence type="ECO:0000313" key="7">
    <source>
        <dbReference type="Proteomes" id="UP000008237"/>
    </source>
</evidence>
<dbReference type="InterPro" id="IPR017996">
    <property type="entry name" value="MRJP/yellow-related"/>
</dbReference>
<dbReference type="GO" id="GO:0005576">
    <property type="term" value="C:extracellular region"/>
    <property type="evidence" value="ECO:0007669"/>
    <property type="project" value="UniProtKB-SubCell"/>
</dbReference>
<accession>E2B4V2</accession>
<dbReference type="InterPro" id="IPR011042">
    <property type="entry name" value="6-blade_b-propeller_TolB-like"/>
</dbReference>
<comment type="similarity">
    <text evidence="2">Belongs to the major royal jelly protein family.</text>
</comment>
<dbReference type="InParanoid" id="E2B4V2"/>
<dbReference type="Proteomes" id="UP000008237">
    <property type="component" value="Unassembled WGS sequence"/>
</dbReference>
<evidence type="ECO:0000313" key="6">
    <source>
        <dbReference type="EMBL" id="EFN89284.1"/>
    </source>
</evidence>
<keyword evidence="3" id="KW-0964">Secreted</keyword>
<dbReference type="Gene3D" id="2.120.10.30">
    <property type="entry name" value="TolB, C-terminal domain"/>
    <property type="match status" value="1"/>
</dbReference>
<keyword evidence="7" id="KW-1185">Reference proteome</keyword>
<proteinExistence type="inferred from homology"/>
<comment type="subcellular location">
    <subcellularLocation>
        <location evidence="1">Secreted</location>
    </subcellularLocation>
</comment>
<evidence type="ECO:0000256" key="5">
    <source>
        <dbReference type="SAM" id="SignalP"/>
    </source>
</evidence>
<dbReference type="PANTHER" id="PTHR10009:SF18">
    <property type="entry name" value="PROTEIN YELLOW-LIKE PROTEIN"/>
    <property type="match status" value="1"/>
</dbReference>
<evidence type="ECO:0000256" key="4">
    <source>
        <dbReference type="ARBA" id="ARBA00022729"/>
    </source>
</evidence>
<dbReference type="PANTHER" id="PTHR10009">
    <property type="entry name" value="PROTEIN YELLOW-RELATED"/>
    <property type="match status" value="1"/>
</dbReference>
<evidence type="ECO:0000256" key="2">
    <source>
        <dbReference type="ARBA" id="ARBA00009127"/>
    </source>
</evidence>
<dbReference type="AlphaFoldDB" id="E2B4V2"/>
<organism evidence="7">
    <name type="scientific">Harpegnathos saltator</name>
    <name type="common">Jerdon's jumping ant</name>
    <dbReference type="NCBI Taxonomy" id="610380"/>
    <lineage>
        <taxon>Eukaryota</taxon>
        <taxon>Metazoa</taxon>
        <taxon>Ecdysozoa</taxon>
        <taxon>Arthropoda</taxon>
        <taxon>Hexapoda</taxon>
        <taxon>Insecta</taxon>
        <taxon>Pterygota</taxon>
        <taxon>Neoptera</taxon>
        <taxon>Endopterygota</taxon>
        <taxon>Hymenoptera</taxon>
        <taxon>Apocrita</taxon>
        <taxon>Aculeata</taxon>
        <taxon>Formicoidea</taxon>
        <taxon>Formicidae</taxon>
        <taxon>Ponerinae</taxon>
        <taxon>Ponerini</taxon>
        <taxon>Harpegnathos</taxon>
    </lineage>
</organism>